<keyword evidence="3" id="KW-1185">Reference proteome</keyword>
<comment type="caution">
    <text evidence="2">The sequence shown here is derived from an EMBL/GenBank/DDBJ whole genome shotgun (WGS) entry which is preliminary data.</text>
</comment>
<dbReference type="Proteomes" id="UP000077202">
    <property type="component" value="Unassembled WGS sequence"/>
</dbReference>
<name>A0A176WJP1_MARPO</name>
<evidence type="ECO:0000313" key="3">
    <source>
        <dbReference type="Proteomes" id="UP000077202"/>
    </source>
</evidence>
<gene>
    <name evidence="2" type="ORF">AXG93_2852s1490</name>
</gene>
<dbReference type="AlphaFoldDB" id="A0A176WJP1"/>
<feature type="region of interest" description="Disordered" evidence="1">
    <location>
        <begin position="1"/>
        <end position="20"/>
    </location>
</feature>
<accession>A0A176WJP1</accession>
<protein>
    <submittedName>
        <fullName evidence="2">Uncharacterized protein</fullName>
    </submittedName>
</protein>
<feature type="region of interest" description="Disordered" evidence="1">
    <location>
        <begin position="184"/>
        <end position="208"/>
    </location>
</feature>
<evidence type="ECO:0000256" key="1">
    <source>
        <dbReference type="SAM" id="MobiDB-lite"/>
    </source>
</evidence>
<reference evidence="2" key="1">
    <citation type="submission" date="2016-03" db="EMBL/GenBank/DDBJ databases">
        <title>Mechanisms controlling the formation of the plant cell surface in tip-growing cells are functionally conserved among land plants.</title>
        <authorList>
            <person name="Honkanen S."/>
            <person name="Jones V.A."/>
            <person name="Morieri G."/>
            <person name="Champion C."/>
            <person name="Hetherington A.J."/>
            <person name="Kelly S."/>
            <person name="Saint-Marcoux D."/>
            <person name="Proust H."/>
            <person name="Prescott H."/>
            <person name="Dolan L."/>
        </authorList>
    </citation>
    <scope>NUCLEOTIDE SEQUENCE [LARGE SCALE GENOMIC DNA]</scope>
    <source>
        <tissue evidence="2">Whole gametophyte</tissue>
    </source>
</reference>
<sequence length="208" mass="21630">MATSSRGNRMEPGGVGRVGYGRGVGAGDSWGGVEAIALGGARPATVNEASEIPEAGCEMEMVLVGAETSRPPAPTSVDAVIDHVRPRSVERPGAHTICRRDGSRLGGGGPIAGQNAHGIMVSHRRCCCLAACQKSPVGVVRGRAPRTAELLVGRRTSSSGSGLLLLHITIILTITILRPADPIRPEPHQSNLNPVNSSRSRSSRRAVQ</sequence>
<proteinExistence type="predicted"/>
<evidence type="ECO:0000313" key="2">
    <source>
        <dbReference type="EMBL" id="OAE33430.1"/>
    </source>
</evidence>
<dbReference type="EMBL" id="LVLJ01000655">
    <property type="protein sequence ID" value="OAE33430.1"/>
    <property type="molecule type" value="Genomic_DNA"/>
</dbReference>
<organism evidence="2 3">
    <name type="scientific">Marchantia polymorpha subsp. ruderalis</name>
    <dbReference type="NCBI Taxonomy" id="1480154"/>
    <lineage>
        <taxon>Eukaryota</taxon>
        <taxon>Viridiplantae</taxon>
        <taxon>Streptophyta</taxon>
        <taxon>Embryophyta</taxon>
        <taxon>Marchantiophyta</taxon>
        <taxon>Marchantiopsida</taxon>
        <taxon>Marchantiidae</taxon>
        <taxon>Marchantiales</taxon>
        <taxon>Marchantiaceae</taxon>
        <taxon>Marchantia</taxon>
    </lineage>
</organism>